<reference evidence="1 2" key="1">
    <citation type="journal article" date="2018" name="Mol. Biol. Evol.">
        <title>Broad Genomic Sampling Reveals a Smut Pathogenic Ancestry of the Fungal Clade Ustilaginomycotina.</title>
        <authorList>
            <person name="Kijpornyongpan T."/>
            <person name="Mondo S.J."/>
            <person name="Barry K."/>
            <person name="Sandor L."/>
            <person name="Lee J."/>
            <person name="Lipzen A."/>
            <person name="Pangilinan J."/>
            <person name="LaButti K."/>
            <person name="Hainaut M."/>
            <person name="Henrissat B."/>
            <person name="Grigoriev I.V."/>
            <person name="Spatafora J.W."/>
            <person name="Aime M.C."/>
        </authorList>
    </citation>
    <scope>NUCLEOTIDE SEQUENCE [LARGE SCALE GENOMIC DNA]</scope>
    <source>
        <strain evidence="1 2">MCA 4718</strain>
    </source>
</reference>
<proteinExistence type="predicted"/>
<feature type="non-terminal residue" evidence="1">
    <location>
        <position position="1"/>
    </location>
</feature>
<dbReference type="GeneID" id="37014536"/>
<evidence type="ECO:0000313" key="1">
    <source>
        <dbReference type="EMBL" id="PWN20167.1"/>
    </source>
</evidence>
<evidence type="ECO:0000313" key="2">
    <source>
        <dbReference type="Proteomes" id="UP000245942"/>
    </source>
</evidence>
<protein>
    <submittedName>
        <fullName evidence="1">Uncharacterized protein</fullName>
    </submittedName>
</protein>
<sequence>MSGLLFDIRQAVLNIERLQSANCYLPFYDATHDGRTPYTFDVINLQDKLIPVLAGSLQQSIKLLQANFNPKTDAYRAIGSQARGVDVSLGLEGSNALGLPVPNTPAMSLLWTGDKAQDDVSKFVQGALTAPYVHTYSRLCSRTFWKFDEVFADAENVRGDVQLFPPATPSHLEFKGVAGYKATAAWDNQFGPGQTCASLRVEAAAVHYQ</sequence>
<name>A0A316U4I3_9BASI</name>
<dbReference type="AlphaFoldDB" id="A0A316U4I3"/>
<dbReference type="EMBL" id="KZ819329">
    <property type="protein sequence ID" value="PWN20167.1"/>
    <property type="molecule type" value="Genomic_DNA"/>
</dbReference>
<dbReference type="Proteomes" id="UP000245942">
    <property type="component" value="Unassembled WGS sequence"/>
</dbReference>
<accession>A0A316U4I3</accession>
<dbReference type="RefSeq" id="XP_025347327.1">
    <property type="nucleotide sequence ID" value="XM_025492802.1"/>
</dbReference>
<keyword evidence="2" id="KW-1185">Reference proteome</keyword>
<organism evidence="1 2">
    <name type="scientific">Pseudomicrostroma glucosiphilum</name>
    <dbReference type="NCBI Taxonomy" id="1684307"/>
    <lineage>
        <taxon>Eukaryota</taxon>
        <taxon>Fungi</taxon>
        <taxon>Dikarya</taxon>
        <taxon>Basidiomycota</taxon>
        <taxon>Ustilaginomycotina</taxon>
        <taxon>Exobasidiomycetes</taxon>
        <taxon>Microstromatales</taxon>
        <taxon>Microstromatales incertae sedis</taxon>
        <taxon>Pseudomicrostroma</taxon>
    </lineage>
</organism>
<dbReference type="OrthoDB" id="265717at2759"/>
<gene>
    <name evidence="1" type="ORF">BCV69DRAFT_283708</name>
</gene>